<evidence type="ECO:0000313" key="2">
    <source>
        <dbReference type="Proteomes" id="UP000202485"/>
    </source>
</evidence>
<dbReference type="EMBL" id="FXYG01000002">
    <property type="protein sequence ID" value="SMX40574.1"/>
    <property type="molecule type" value="Genomic_DNA"/>
</dbReference>
<proteinExistence type="predicted"/>
<sequence length="317" mass="36307">MTRAPVLVHIGYHKTATSSLQQQLFSAPDAPFATPHGDRKYILSNRIVLPQPMTYDPGETRKMYESFLRKSQDNGQVPVFSHERFSGYPASGGFDSTIIADRLQRTFPDAYILVVFREQLSSILSMYSQYITDGGHGSLKTYLSEPEPNLRRAPMFSEEFYRYHRLFKFYQDKFGKDRVLGLAYEQFISESDSFVETLCNFVGVEHKKREFEVTNEKRSECFQILQRFVNFTLSDNQLSKGALLPFPNATRRFGKLSRPIGRIFPSKLDQMLKDRLVGRIQSRFDGAFAESNAELQSLTGLDLGQFGYQLPSTTSTD</sequence>
<dbReference type="AlphaFoldDB" id="A0A238KDP4"/>
<gene>
    <name evidence="1" type="ORF">RUA8715_01712</name>
</gene>
<reference evidence="2" key="1">
    <citation type="submission" date="2017-05" db="EMBL/GenBank/DDBJ databases">
        <authorList>
            <person name="Rodrigo-Torres L."/>
            <person name="Arahal R. D."/>
            <person name="Lucena T."/>
        </authorList>
    </citation>
    <scope>NUCLEOTIDE SEQUENCE [LARGE SCALE GENOMIC DNA]</scope>
    <source>
        <strain evidence="2">CECT 8715</strain>
    </source>
</reference>
<protein>
    <recommendedName>
        <fullName evidence="3">Sulfotransferase domain protein</fullName>
    </recommendedName>
</protein>
<dbReference type="Pfam" id="PF13469">
    <property type="entry name" value="Sulfotransfer_3"/>
    <property type="match status" value="1"/>
</dbReference>
<keyword evidence="2" id="KW-1185">Reference proteome</keyword>
<evidence type="ECO:0000313" key="1">
    <source>
        <dbReference type="EMBL" id="SMX40574.1"/>
    </source>
</evidence>
<evidence type="ECO:0008006" key="3">
    <source>
        <dbReference type="Google" id="ProtNLM"/>
    </source>
</evidence>
<dbReference type="Gene3D" id="3.40.50.300">
    <property type="entry name" value="P-loop containing nucleotide triphosphate hydrolases"/>
    <property type="match status" value="1"/>
</dbReference>
<dbReference type="SUPFAM" id="SSF52540">
    <property type="entry name" value="P-loop containing nucleoside triphosphate hydrolases"/>
    <property type="match status" value="1"/>
</dbReference>
<dbReference type="Proteomes" id="UP000202485">
    <property type="component" value="Unassembled WGS sequence"/>
</dbReference>
<dbReference type="InterPro" id="IPR027417">
    <property type="entry name" value="P-loop_NTPase"/>
</dbReference>
<accession>A0A238KDP4</accession>
<name>A0A238KDP4_9RHOB</name>
<organism evidence="1 2">
    <name type="scientific">Ruegeria arenilitoris</name>
    <dbReference type="NCBI Taxonomy" id="1173585"/>
    <lineage>
        <taxon>Bacteria</taxon>
        <taxon>Pseudomonadati</taxon>
        <taxon>Pseudomonadota</taxon>
        <taxon>Alphaproteobacteria</taxon>
        <taxon>Rhodobacterales</taxon>
        <taxon>Roseobacteraceae</taxon>
        <taxon>Ruegeria</taxon>
    </lineage>
</organism>